<dbReference type="Pfam" id="PF13347">
    <property type="entry name" value="MFS_2"/>
    <property type="match status" value="1"/>
</dbReference>
<dbReference type="GeneID" id="16077086"/>
<feature type="transmembrane region" description="Helical" evidence="2">
    <location>
        <begin position="485"/>
        <end position="507"/>
    </location>
</feature>
<feature type="transmembrane region" description="Helical" evidence="2">
    <location>
        <begin position="353"/>
        <end position="374"/>
    </location>
</feature>
<protein>
    <recommendedName>
        <fullName evidence="5">Transmembrane protein 180</fullName>
    </recommendedName>
</protein>
<reference evidence="3" key="1">
    <citation type="submission" date="2009-08" db="EMBL/GenBank/DDBJ databases">
        <title>Annotation of Salpingoeca rosetta.</title>
        <authorList>
            <consortium name="The Broad Institute Genome Sequencing Platform"/>
            <person name="Russ C."/>
            <person name="Cuomo C."/>
            <person name="Burger G."/>
            <person name="Gray M.W."/>
            <person name="Holland P.W.H."/>
            <person name="King N."/>
            <person name="Lang F.B.F."/>
            <person name="Roger A.J."/>
            <person name="Ruiz-Trillo I."/>
            <person name="Young S.K."/>
            <person name="Zeng Q."/>
            <person name="Gargeya S."/>
            <person name="Alvarado L."/>
            <person name="Berlin A."/>
            <person name="Chapman S.B."/>
            <person name="Chen Z."/>
            <person name="Freedman E."/>
            <person name="Gellesch M."/>
            <person name="Goldberg J."/>
            <person name="Griggs A."/>
            <person name="Gujja S."/>
            <person name="Heilman E."/>
            <person name="Heiman D."/>
            <person name="Howarth C."/>
            <person name="Mehta T."/>
            <person name="Neiman D."/>
            <person name="Pearson M."/>
            <person name="Roberts A."/>
            <person name="Saif S."/>
            <person name="Shea T."/>
            <person name="Shenoy N."/>
            <person name="Sisk P."/>
            <person name="Stolte C."/>
            <person name="Sykes S."/>
            <person name="White J."/>
            <person name="Yandava C."/>
            <person name="Haas B."/>
            <person name="Nusbaum C."/>
            <person name="Birren B."/>
        </authorList>
    </citation>
    <scope>NUCLEOTIDE SEQUENCE [LARGE SCALE GENOMIC DNA]</scope>
    <source>
        <strain evidence="3">ATCC 50818</strain>
    </source>
</reference>
<dbReference type="PANTHER" id="PTHR28658">
    <property type="entry name" value="TRANSMEMBRANE PROTEIN 180"/>
    <property type="match status" value="1"/>
</dbReference>
<dbReference type="RefSeq" id="XP_004996498.1">
    <property type="nucleotide sequence ID" value="XM_004996441.1"/>
</dbReference>
<evidence type="ECO:0000313" key="4">
    <source>
        <dbReference type="Proteomes" id="UP000007799"/>
    </source>
</evidence>
<feature type="transmembrane region" description="Helical" evidence="2">
    <location>
        <begin position="41"/>
        <end position="61"/>
    </location>
</feature>
<keyword evidence="2" id="KW-1133">Transmembrane helix</keyword>
<evidence type="ECO:0000313" key="3">
    <source>
        <dbReference type="EMBL" id="EGD82315.1"/>
    </source>
</evidence>
<dbReference type="PANTHER" id="PTHR28658:SF3">
    <property type="entry name" value="TRANSMEMBRANE PROTEIN 180"/>
    <property type="match status" value="1"/>
</dbReference>
<feature type="transmembrane region" description="Helical" evidence="2">
    <location>
        <begin position="12"/>
        <end position="35"/>
    </location>
</feature>
<accession>F2U3X1</accession>
<dbReference type="InterPro" id="IPR036259">
    <property type="entry name" value="MFS_trans_sf"/>
</dbReference>
<dbReference type="eggNOG" id="ENOG502QSW5">
    <property type="taxonomic scope" value="Eukaryota"/>
</dbReference>
<dbReference type="OMA" id="TACMCCT"/>
<feature type="transmembrane region" description="Helical" evidence="2">
    <location>
        <begin position="275"/>
        <end position="294"/>
    </location>
</feature>
<dbReference type="EMBL" id="GL832960">
    <property type="protein sequence ID" value="EGD82315.1"/>
    <property type="molecule type" value="Genomic_DNA"/>
</dbReference>
<feature type="transmembrane region" description="Helical" evidence="2">
    <location>
        <begin position="158"/>
        <end position="180"/>
    </location>
</feature>
<evidence type="ECO:0008006" key="5">
    <source>
        <dbReference type="Google" id="ProtNLM"/>
    </source>
</evidence>
<dbReference type="SUPFAM" id="SSF103473">
    <property type="entry name" value="MFS general substrate transporter"/>
    <property type="match status" value="1"/>
</dbReference>
<feature type="transmembrane region" description="Helical" evidence="2">
    <location>
        <begin position="91"/>
        <end position="110"/>
    </location>
</feature>
<keyword evidence="4" id="KW-1185">Reference proteome</keyword>
<dbReference type="AlphaFoldDB" id="F2U3X1"/>
<keyword evidence="2" id="KW-0472">Membrane</keyword>
<feature type="transmembrane region" description="Helical" evidence="2">
    <location>
        <begin position="116"/>
        <end position="137"/>
    </location>
</feature>
<gene>
    <name evidence="3" type="ORF">PTSG_02982</name>
</gene>
<feature type="compositionally biased region" description="Basic and acidic residues" evidence="1">
    <location>
        <begin position="458"/>
        <end position="467"/>
    </location>
</feature>
<dbReference type="KEGG" id="sre:PTSG_02982"/>
<dbReference type="STRING" id="946362.F2U3X1"/>
<feature type="region of interest" description="Disordered" evidence="1">
    <location>
        <begin position="454"/>
        <end position="475"/>
    </location>
</feature>
<dbReference type="InterPro" id="IPR040035">
    <property type="entry name" value="TMEM180"/>
</dbReference>
<dbReference type="OrthoDB" id="62987at2759"/>
<evidence type="ECO:0000256" key="1">
    <source>
        <dbReference type="SAM" id="MobiDB-lite"/>
    </source>
</evidence>
<dbReference type="Proteomes" id="UP000007799">
    <property type="component" value="Unassembled WGS sequence"/>
</dbReference>
<feature type="transmembrane region" description="Helical" evidence="2">
    <location>
        <begin position="186"/>
        <end position="208"/>
    </location>
</feature>
<name>F2U3X1_SALR5</name>
<evidence type="ECO:0000256" key="2">
    <source>
        <dbReference type="SAM" id="Phobius"/>
    </source>
</evidence>
<proteinExistence type="predicted"/>
<dbReference type="InParanoid" id="F2U3X1"/>
<keyword evidence="2" id="KW-0812">Transmembrane</keyword>
<sequence length="531" mass="58166">MMGSDSNPGLGWVGKAGYGVMALALSSIHNVFLIYHVDAYVNAFGISFGGFWVAELVFLAYNSINDLIWGMIADTNVHADRQDTRGLTRRIRNTVLGGIGMAVSFFVLWFPYTTEWIAVQFCINLILYDTFLTWVELNYSALMADLTVDSKERSDLTAWRSICSLIGCASVFLSFVVWDVHDLTNFRWLATVLAAFSGTAFVLGGAVLRGVVSQSARAASSTSSFTYDEHDNIAAHISQPSSSSSSSSLSSSSSSWSVSVRRWWRDFRRLVSGHNFAWFSLLHFLQVFNCHFNSNFFPLALAVLLGDHLSPLHQSLLLGLSFTLPHINNVLFSSLVKQHGTYAVIAVLLGTKLVLSGGVAAAGLSSWILTALFIASNRIFTEGTCKLLGLVVSDLVDEDFVRNRRSNSLSAFVFGTANFLAKPGQTLAPIVGSYILASVAPGLLFRSEMSGPYAPNRNTHDTEHGQEEQDTGDTTAVSTEAKEGLFYLMTLLPLACACVQLFAWWQYKLHGSALSLMKMRAQDNSALLKQV</sequence>
<organism evidence="4">
    <name type="scientific">Salpingoeca rosetta (strain ATCC 50818 / BSB-021)</name>
    <dbReference type="NCBI Taxonomy" id="946362"/>
    <lineage>
        <taxon>Eukaryota</taxon>
        <taxon>Choanoflagellata</taxon>
        <taxon>Craspedida</taxon>
        <taxon>Salpingoecidae</taxon>
        <taxon>Salpingoeca</taxon>
    </lineage>
</organism>
<dbReference type="FunCoup" id="F2U3X1">
    <property type="interactions" value="9"/>
</dbReference>